<keyword evidence="1" id="KW-1133">Transmembrane helix</keyword>
<sequence length="98" mass="11098">MRNIDRLTCLILYILLISILYAIYTLPVPAKGPKYFIMTSTAYSRHPDCIAPKWDDGFTATGTPVRKGVVAINVDWIDGKWQVRSPLKLGDRIYIKGI</sequence>
<keyword evidence="1" id="KW-0812">Transmembrane</keyword>
<reference evidence="2" key="1">
    <citation type="journal article" date="2014" name="Front. Microbiol.">
        <title>High frequency of phylogenetically diverse reductive dehalogenase-homologous genes in deep subseafloor sedimentary metagenomes.</title>
        <authorList>
            <person name="Kawai M."/>
            <person name="Futagami T."/>
            <person name="Toyoda A."/>
            <person name="Takaki Y."/>
            <person name="Nishi S."/>
            <person name="Hori S."/>
            <person name="Arai W."/>
            <person name="Tsubouchi T."/>
            <person name="Morono Y."/>
            <person name="Uchiyama I."/>
            <person name="Ito T."/>
            <person name="Fujiyama A."/>
            <person name="Inagaki F."/>
            <person name="Takami H."/>
        </authorList>
    </citation>
    <scope>NUCLEOTIDE SEQUENCE</scope>
    <source>
        <strain evidence="2">Expedition CK06-06</strain>
    </source>
</reference>
<proteinExistence type="predicted"/>
<dbReference type="EMBL" id="BARU01006358">
    <property type="protein sequence ID" value="GAH46920.1"/>
    <property type="molecule type" value="Genomic_DNA"/>
</dbReference>
<gene>
    <name evidence="2" type="ORF">S03H2_12498</name>
</gene>
<organism evidence="2">
    <name type="scientific">marine sediment metagenome</name>
    <dbReference type="NCBI Taxonomy" id="412755"/>
    <lineage>
        <taxon>unclassified sequences</taxon>
        <taxon>metagenomes</taxon>
        <taxon>ecological metagenomes</taxon>
    </lineage>
</organism>
<dbReference type="AlphaFoldDB" id="X1GPX0"/>
<accession>X1GPX0</accession>
<protein>
    <submittedName>
        <fullName evidence="2">Uncharacterized protein</fullName>
    </submittedName>
</protein>
<evidence type="ECO:0000256" key="1">
    <source>
        <dbReference type="SAM" id="Phobius"/>
    </source>
</evidence>
<evidence type="ECO:0000313" key="2">
    <source>
        <dbReference type="EMBL" id="GAH46920.1"/>
    </source>
</evidence>
<keyword evidence="1" id="KW-0472">Membrane</keyword>
<comment type="caution">
    <text evidence="2">The sequence shown here is derived from an EMBL/GenBank/DDBJ whole genome shotgun (WGS) entry which is preliminary data.</text>
</comment>
<feature type="transmembrane region" description="Helical" evidence="1">
    <location>
        <begin position="7"/>
        <end position="24"/>
    </location>
</feature>
<name>X1GPX0_9ZZZZ</name>
<feature type="non-terminal residue" evidence="2">
    <location>
        <position position="98"/>
    </location>
</feature>